<protein>
    <submittedName>
        <fullName evidence="1">Uncharacterized protein</fullName>
    </submittedName>
</protein>
<evidence type="ECO:0000313" key="2">
    <source>
        <dbReference type="Proteomes" id="UP000044098"/>
    </source>
</evidence>
<comment type="caution">
    <text evidence="1">The sequence shown here is derived from an EMBL/GenBank/DDBJ whole genome shotgun (WGS) entry which is preliminary data.</text>
</comment>
<reference evidence="1 2" key="1">
    <citation type="submission" date="2015-09" db="EMBL/GenBank/DDBJ databases">
        <authorList>
            <consortium name="Pathogen Informatics"/>
        </authorList>
    </citation>
    <scope>NUCLEOTIDE SEQUENCE [LARGE SCALE GENOMIC DNA]</scope>
    <source>
        <strain evidence="1 2">2789STDY5608625</strain>
    </source>
</reference>
<evidence type="ECO:0000313" key="1">
    <source>
        <dbReference type="EMBL" id="CUJ72027.1"/>
    </source>
</evidence>
<dbReference type="AlphaFoldDB" id="A0AAD2QE95"/>
<organism evidence="1 2">
    <name type="scientific">Achromobacter aegrifaciens</name>
    <dbReference type="NCBI Taxonomy" id="1287736"/>
    <lineage>
        <taxon>Bacteria</taxon>
        <taxon>Pseudomonadati</taxon>
        <taxon>Pseudomonadota</taxon>
        <taxon>Betaproteobacteria</taxon>
        <taxon>Burkholderiales</taxon>
        <taxon>Alcaligenaceae</taxon>
        <taxon>Achromobacter</taxon>
    </lineage>
</organism>
<dbReference type="Proteomes" id="UP000044098">
    <property type="component" value="Unassembled WGS sequence"/>
</dbReference>
<sequence>MSPGQNFSSRHCAWSRRRERVKVAVATLTMLGALHSGPLPAQTVELEILSPSNAEPAPKPIARQQSTDGRLREVTRFGSAMEAAERQDFVREAQDLLRGALASYALKERAPLQAQVFDIEHPLLGRALSTSTGRPLSSFSNYFMAMQFYPQVEVNKVRMPFCFILFNGSRAGTLSSSLFRSRADWLAYAVMHESGHCFLAHQRYLGRIGPMSGREEEAFADMFAMGYALASGNPGAAKAILKLQESLTPITAENDHYEPASRAAFLKRWLDAPPAPRDIYDLFTVTASAFDAVKPR</sequence>
<gene>
    <name evidence="1" type="ORF">ERS370000_05511</name>
</gene>
<name>A0AAD2QE95_ACHAE</name>
<accession>A0AAD2QE95</accession>
<proteinExistence type="predicted"/>
<dbReference type="EMBL" id="CYTK01000012">
    <property type="protein sequence ID" value="CUJ72027.1"/>
    <property type="molecule type" value="Genomic_DNA"/>
</dbReference>